<keyword evidence="1" id="KW-1133">Transmembrane helix</keyword>
<proteinExistence type="predicted"/>
<organism evidence="2 3">
    <name type="scientific">Sipha flava</name>
    <name type="common">yellow sugarcane aphid</name>
    <dbReference type="NCBI Taxonomy" id="143950"/>
    <lineage>
        <taxon>Eukaryota</taxon>
        <taxon>Metazoa</taxon>
        <taxon>Ecdysozoa</taxon>
        <taxon>Arthropoda</taxon>
        <taxon>Hexapoda</taxon>
        <taxon>Insecta</taxon>
        <taxon>Pterygota</taxon>
        <taxon>Neoptera</taxon>
        <taxon>Paraneoptera</taxon>
        <taxon>Hemiptera</taxon>
        <taxon>Sternorrhyncha</taxon>
        <taxon>Aphidomorpha</taxon>
        <taxon>Aphidoidea</taxon>
        <taxon>Aphididae</taxon>
        <taxon>Sipha</taxon>
    </lineage>
</organism>
<dbReference type="RefSeq" id="XP_025421302.1">
    <property type="nucleotide sequence ID" value="XM_025565517.1"/>
</dbReference>
<protein>
    <submittedName>
        <fullName evidence="3">Uncharacterized protein LOC112691340 isoform X2</fullName>
    </submittedName>
</protein>
<keyword evidence="2" id="KW-1185">Reference proteome</keyword>
<evidence type="ECO:0000313" key="3">
    <source>
        <dbReference type="RefSeq" id="XP_025421302.1"/>
    </source>
</evidence>
<name>A0A8B8GF85_9HEMI</name>
<evidence type="ECO:0000313" key="2">
    <source>
        <dbReference type="Proteomes" id="UP000694846"/>
    </source>
</evidence>
<dbReference type="GeneID" id="112691340"/>
<gene>
    <name evidence="3" type="primary">LOC112691340</name>
</gene>
<feature type="transmembrane region" description="Helical" evidence="1">
    <location>
        <begin position="48"/>
        <end position="73"/>
    </location>
</feature>
<dbReference type="OrthoDB" id="5599753at2759"/>
<keyword evidence="1" id="KW-0472">Membrane</keyword>
<sequence>MSCSIVNSLFKIGIQPNRIKFSTIGYGFNASNMSILSRSCDDNHHKRIVSIIILVLFIIMRACVTMFCSRTILLE</sequence>
<evidence type="ECO:0000256" key="1">
    <source>
        <dbReference type="SAM" id="Phobius"/>
    </source>
</evidence>
<accession>A0A8B8GF85</accession>
<reference evidence="3" key="1">
    <citation type="submission" date="2025-08" db="UniProtKB">
        <authorList>
            <consortium name="RefSeq"/>
        </authorList>
    </citation>
    <scope>IDENTIFICATION</scope>
    <source>
        <tissue evidence="3">Whole body</tissue>
    </source>
</reference>
<keyword evidence="1" id="KW-0812">Transmembrane</keyword>
<dbReference type="Proteomes" id="UP000694846">
    <property type="component" value="Unplaced"/>
</dbReference>
<dbReference type="AlphaFoldDB" id="A0A8B8GF85"/>